<feature type="non-terminal residue" evidence="1">
    <location>
        <position position="1"/>
    </location>
</feature>
<dbReference type="Proteomes" id="UP000092154">
    <property type="component" value="Unassembled WGS sequence"/>
</dbReference>
<dbReference type="AlphaFoldDB" id="A0A1B7MH55"/>
<dbReference type="STRING" id="1314800.A0A1B7MH55"/>
<protein>
    <submittedName>
        <fullName evidence="1">Uncharacterized protein</fullName>
    </submittedName>
</protein>
<reference evidence="1 2" key="1">
    <citation type="submission" date="2016-06" db="EMBL/GenBank/DDBJ databases">
        <title>Comparative genomics of the ectomycorrhizal sister species Rhizopogon vinicolor and Rhizopogon vesiculosus (Basidiomycota: Boletales) reveals a divergence of the mating type B locus.</title>
        <authorList>
            <consortium name="DOE Joint Genome Institute"/>
            <person name="Mujic A.B."/>
            <person name="Kuo A."/>
            <person name="Tritt A."/>
            <person name="Lipzen A."/>
            <person name="Chen C."/>
            <person name="Johnson J."/>
            <person name="Sharma A."/>
            <person name="Barry K."/>
            <person name="Grigoriev I.V."/>
            <person name="Spatafora J.W."/>
        </authorList>
    </citation>
    <scope>NUCLEOTIDE SEQUENCE [LARGE SCALE GENOMIC DNA]</scope>
    <source>
        <strain evidence="1 2">AM-OR11-026</strain>
    </source>
</reference>
<evidence type="ECO:0000313" key="1">
    <source>
        <dbReference type="EMBL" id="OAX31919.1"/>
    </source>
</evidence>
<dbReference type="OrthoDB" id="3187773at2759"/>
<dbReference type="EMBL" id="KV449187">
    <property type="protein sequence ID" value="OAX31919.1"/>
    <property type="molecule type" value="Genomic_DNA"/>
</dbReference>
<gene>
    <name evidence="1" type="ORF">K503DRAFT_702939</name>
</gene>
<organism evidence="1 2">
    <name type="scientific">Rhizopogon vinicolor AM-OR11-026</name>
    <dbReference type="NCBI Taxonomy" id="1314800"/>
    <lineage>
        <taxon>Eukaryota</taxon>
        <taxon>Fungi</taxon>
        <taxon>Dikarya</taxon>
        <taxon>Basidiomycota</taxon>
        <taxon>Agaricomycotina</taxon>
        <taxon>Agaricomycetes</taxon>
        <taxon>Agaricomycetidae</taxon>
        <taxon>Boletales</taxon>
        <taxon>Suillineae</taxon>
        <taxon>Rhizopogonaceae</taxon>
        <taxon>Rhizopogon</taxon>
    </lineage>
</organism>
<keyword evidence="2" id="KW-1185">Reference proteome</keyword>
<name>A0A1B7MH55_9AGAM</name>
<sequence>VFNSASSTFYAPSNLSGIDGMKREQIHSCLMWRNKHLRNDCVFVITNLDTPGMLGMDVARVLAFFSFRWNGKHFPCAVICWFNHIGDAPDSDTGM</sequence>
<proteinExistence type="predicted"/>
<evidence type="ECO:0000313" key="2">
    <source>
        <dbReference type="Proteomes" id="UP000092154"/>
    </source>
</evidence>
<dbReference type="InParanoid" id="A0A1B7MH55"/>
<accession>A0A1B7MH55</accession>